<evidence type="ECO:0000313" key="1">
    <source>
        <dbReference type="EMBL" id="MFG6430712.1"/>
    </source>
</evidence>
<sequence length="126" mass="14374">MDTRSFDDPAVLAELGAVFEAYEQALMCNDVAALNAFFWQDERTTRYGIADRQWGITELVAYRAATPAPNFTRKLEHLRLHAFGPDMAVAQVEFVRSDTPLRGFQTQTWVRLPEGWRIVAAHVSMR</sequence>
<gene>
    <name evidence="1" type="primary">hpxZ</name>
    <name evidence="1" type="ORF">ACG00Y_12360</name>
</gene>
<dbReference type="Proteomes" id="UP001606210">
    <property type="component" value="Unassembled WGS sequence"/>
</dbReference>
<protein>
    <submittedName>
        <fullName evidence="1">Oxalurate catabolism protein HpxZ</fullName>
    </submittedName>
</protein>
<dbReference type="Gene3D" id="3.10.450.50">
    <property type="match status" value="1"/>
</dbReference>
<dbReference type="EMBL" id="JBIGHV010000004">
    <property type="protein sequence ID" value="MFG6430712.1"/>
    <property type="molecule type" value="Genomic_DNA"/>
</dbReference>
<dbReference type="Pfam" id="PF11533">
    <property type="entry name" value="AtzH-like"/>
    <property type="match status" value="1"/>
</dbReference>
<dbReference type="InterPro" id="IPR032710">
    <property type="entry name" value="NTF2-like_dom_sf"/>
</dbReference>
<proteinExistence type="predicted"/>
<keyword evidence="2" id="KW-1185">Reference proteome</keyword>
<dbReference type="NCBIfam" id="NF033625">
    <property type="entry name" value="HpxZ"/>
    <property type="match status" value="1"/>
</dbReference>
<dbReference type="SUPFAM" id="SSF54427">
    <property type="entry name" value="NTF2-like"/>
    <property type="match status" value="1"/>
</dbReference>
<dbReference type="InterPro" id="IPR024507">
    <property type="entry name" value="AtzH-like"/>
</dbReference>
<name>A0ABW7F255_9BURK</name>
<evidence type="ECO:0000313" key="2">
    <source>
        <dbReference type="Proteomes" id="UP001606210"/>
    </source>
</evidence>
<comment type="caution">
    <text evidence="1">The sequence shown here is derived from an EMBL/GenBank/DDBJ whole genome shotgun (WGS) entry which is preliminary data.</text>
</comment>
<accession>A0ABW7F255</accession>
<reference evidence="1 2" key="1">
    <citation type="submission" date="2024-08" db="EMBL/GenBank/DDBJ databases">
        <authorList>
            <person name="Lu H."/>
        </authorList>
    </citation>
    <scope>NUCLEOTIDE SEQUENCE [LARGE SCALE GENOMIC DNA]</scope>
    <source>
        <strain evidence="1 2">LYH14W</strain>
    </source>
</reference>
<organism evidence="1 2">
    <name type="scientific">Pelomonas parva</name>
    <dbReference type="NCBI Taxonomy" id="3299032"/>
    <lineage>
        <taxon>Bacteria</taxon>
        <taxon>Pseudomonadati</taxon>
        <taxon>Pseudomonadota</taxon>
        <taxon>Betaproteobacteria</taxon>
        <taxon>Burkholderiales</taxon>
        <taxon>Sphaerotilaceae</taxon>
        <taxon>Roseateles</taxon>
    </lineage>
</organism>